<organism evidence="1 2">
    <name type="scientific">Pectinatus haikarae</name>
    <dbReference type="NCBI Taxonomy" id="349096"/>
    <lineage>
        <taxon>Bacteria</taxon>
        <taxon>Bacillati</taxon>
        <taxon>Bacillota</taxon>
        <taxon>Negativicutes</taxon>
        <taxon>Selenomonadales</taxon>
        <taxon>Selenomonadaceae</taxon>
        <taxon>Pectinatus</taxon>
    </lineage>
</organism>
<protein>
    <submittedName>
        <fullName evidence="1">Uncharacterized protein YqeY</fullName>
    </submittedName>
</protein>
<accession>A0ABT9Y9F1</accession>
<dbReference type="InterPro" id="IPR019004">
    <property type="entry name" value="YqeY/Aim41"/>
</dbReference>
<dbReference type="Pfam" id="PF09424">
    <property type="entry name" value="YqeY"/>
    <property type="match status" value="1"/>
</dbReference>
<dbReference type="Gene3D" id="1.10.10.410">
    <property type="match status" value="1"/>
</dbReference>
<keyword evidence="2" id="KW-1185">Reference proteome</keyword>
<reference evidence="1 2" key="1">
    <citation type="submission" date="2023-07" db="EMBL/GenBank/DDBJ databases">
        <title>Genomic Encyclopedia of Type Strains, Phase IV (KMG-IV): sequencing the most valuable type-strain genomes for metagenomic binning, comparative biology and taxonomic classification.</title>
        <authorList>
            <person name="Goeker M."/>
        </authorList>
    </citation>
    <scope>NUCLEOTIDE SEQUENCE [LARGE SCALE GENOMIC DNA]</scope>
    <source>
        <strain evidence="1 2">DSM 16980</strain>
    </source>
</reference>
<evidence type="ECO:0000313" key="2">
    <source>
        <dbReference type="Proteomes" id="UP001239167"/>
    </source>
</evidence>
<dbReference type="InterPro" id="IPR003789">
    <property type="entry name" value="Asn/Gln_tRNA_amidoTrase-B-like"/>
</dbReference>
<dbReference type="SUPFAM" id="SSF89095">
    <property type="entry name" value="GatB/YqeY motif"/>
    <property type="match status" value="1"/>
</dbReference>
<gene>
    <name evidence="1" type="ORF">J2S01_001996</name>
</gene>
<dbReference type="InterPro" id="IPR023168">
    <property type="entry name" value="GatB_Yqey_C_2"/>
</dbReference>
<dbReference type="RefSeq" id="WP_196605447.1">
    <property type="nucleotide sequence ID" value="NZ_CP116940.1"/>
</dbReference>
<dbReference type="Gene3D" id="1.10.1510.10">
    <property type="entry name" value="Uncharacterised protein YqeY/AIM41 PF09424, N-terminal domain"/>
    <property type="match status" value="1"/>
</dbReference>
<comment type="caution">
    <text evidence="1">The sequence shown here is derived from an EMBL/GenBank/DDBJ whole genome shotgun (WGS) entry which is preliminary data.</text>
</comment>
<dbReference type="PANTHER" id="PTHR28055">
    <property type="entry name" value="ALTERED INHERITANCE OF MITOCHONDRIA PROTEIN 41, MITOCHONDRIAL"/>
    <property type="match status" value="1"/>
</dbReference>
<sequence>MSIKDRLMADMKEAMKARQADRLTVIRSMRSAVRQAEIDGKTDLDDNGVISIISKELKMRHDSLTEFQKGGRADLVEKTEAEIAVIMPYLPKQLSEDELRALVKDAVEKTGASTAKDMGKVMKLIMPEVKGKADGKLVNDVVRELLN</sequence>
<dbReference type="EMBL" id="JAUSUE010000014">
    <property type="protein sequence ID" value="MDQ0204268.1"/>
    <property type="molecule type" value="Genomic_DNA"/>
</dbReference>
<dbReference type="Proteomes" id="UP001239167">
    <property type="component" value="Unassembled WGS sequence"/>
</dbReference>
<dbReference type="InterPro" id="IPR042184">
    <property type="entry name" value="YqeY/Aim41_N"/>
</dbReference>
<evidence type="ECO:0000313" key="1">
    <source>
        <dbReference type="EMBL" id="MDQ0204268.1"/>
    </source>
</evidence>
<proteinExistence type="predicted"/>
<name>A0ABT9Y9F1_9FIRM</name>
<dbReference type="PANTHER" id="PTHR28055:SF1">
    <property type="entry name" value="ALTERED INHERITANCE OF MITOCHONDRIA PROTEIN 41, MITOCHONDRIAL"/>
    <property type="match status" value="1"/>
</dbReference>